<keyword evidence="6 10" id="KW-0521">NADP</keyword>
<dbReference type="PANTHER" id="PTHR43765:SF2">
    <property type="entry name" value="2-DEHYDROPANTOATE 2-REDUCTASE"/>
    <property type="match status" value="1"/>
</dbReference>
<dbReference type="Gene3D" id="3.40.50.720">
    <property type="entry name" value="NAD(P)-binding Rossmann-like Domain"/>
    <property type="match status" value="1"/>
</dbReference>
<evidence type="ECO:0000313" key="13">
    <source>
        <dbReference type="EMBL" id="MBW6396883.1"/>
    </source>
</evidence>
<comment type="similarity">
    <text evidence="2 10">Belongs to the ketopantoate reductase family.</text>
</comment>
<dbReference type="Pfam" id="PF02558">
    <property type="entry name" value="ApbA"/>
    <property type="match status" value="1"/>
</dbReference>
<comment type="catalytic activity">
    <reaction evidence="9 10">
        <text>(R)-pantoate + NADP(+) = 2-dehydropantoate + NADPH + H(+)</text>
        <dbReference type="Rhea" id="RHEA:16233"/>
        <dbReference type="ChEBI" id="CHEBI:11561"/>
        <dbReference type="ChEBI" id="CHEBI:15378"/>
        <dbReference type="ChEBI" id="CHEBI:15980"/>
        <dbReference type="ChEBI" id="CHEBI:57783"/>
        <dbReference type="ChEBI" id="CHEBI:58349"/>
        <dbReference type="EC" id="1.1.1.169"/>
    </reaction>
</comment>
<dbReference type="Pfam" id="PF08546">
    <property type="entry name" value="ApbA_C"/>
    <property type="match status" value="1"/>
</dbReference>
<dbReference type="InterPro" id="IPR036291">
    <property type="entry name" value="NAD(P)-bd_dom_sf"/>
</dbReference>
<evidence type="ECO:0000256" key="4">
    <source>
        <dbReference type="ARBA" id="ARBA00019465"/>
    </source>
</evidence>
<dbReference type="InterPro" id="IPR013752">
    <property type="entry name" value="KPA_reductase"/>
</dbReference>
<protein>
    <recommendedName>
        <fullName evidence="4 10">2-dehydropantoate 2-reductase</fullName>
        <ecNumber evidence="3 10">1.1.1.169</ecNumber>
    </recommendedName>
    <alternativeName>
        <fullName evidence="8 10">Ketopantoate reductase</fullName>
    </alternativeName>
</protein>
<dbReference type="Gene3D" id="1.10.1040.10">
    <property type="entry name" value="N-(1-d-carboxylethyl)-l-norvaline Dehydrogenase, domain 2"/>
    <property type="match status" value="1"/>
</dbReference>
<feature type="domain" description="Ketopantoate reductase C-terminal" evidence="12">
    <location>
        <begin position="185"/>
        <end position="320"/>
    </location>
</feature>
<dbReference type="InterPro" id="IPR003710">
    <property type="entry name" value="ApbA"/>
</dbReference>
<evidence type="ECO:0000256" key="8">
    <source>
        <dbReference type="ARBA" id="ARBA00032024"/>
    </source>
</evidence>
<comment type="pathway">
    <text evidence="1 10">Cofactor biosynthesis; (R)-pantothenate biosynthesis; (R)-pantoate from 3-methyl-2-oxobutanoate: step 2/2.</text>
</comment>
<evidence type="ECO:0000256" key="7">
    <source>
        <dbReference type="ARBA" id="ARBA00023002"/>
    </source>
</evidence>
<dbReference type="EMBL" id="JAHYBZ010000001">
    <property type="protein sequence ID" value="MBW6396883.1"/>
    <property type="molecule type" value="Genomic_DNA"/>
</dbReference>
<evidence type="ECO:0000256" key="6">
    <source>
        <dbReference type="ARBA" id="ARBA00022857"/>
    </source>
</evidence>
<keyword evidence="5 10" id="KW-0566">Pantothenate biosynthesis</keyword>
<evidence type="ECO:0000256" key="5">
    <source>
        <dbReference type="ARBA" id="ARBA00022655"/>
    </source>
</evidence>
<organism evidence="13 14">
    <name type="scientific">Roseomonas alba</name>
    <dbReference type="NCBI Taxonomy" id="2846776"/>
    <lineage>
        <taxon>Bacteria</taxon>
        <taxon>Pseudomonadati</taxon>
        <taxon>Pseudomonadota</taxon>
        <taxon>Alphaproteobacteria</taxon>
        <taxon>Acetobacterales</taxon>
        <taxon>Roseomonadaceae</taxon>
        <taxon>Roseomonas</taxon>
    </lineage>
</organism>
<sequence length="346" mass="35979">MHDDPILVWGAGAIGGTIGAFLRRAGHDVTFVDLVEDHVAAIAGGGLTIRGPVAEFTTGGPAFTPAALSGRFRRVILAVKAHHTADAARALAPHLTEDGYVVSAQNGLNELVLADILGASRVIGAFVNFGADWHGPGDILYANRGAVVLGELDGARTPRILALHALLRDFDAVTVIADDIFAYLWGKIGYGALLKASALTNETIADFIDAPALRPLHLALIGEVMAVATAAGVRPIGFNGYDPDAFGRGDAAAIDASIAAIAAFNRATAKPRSGIWRDLAVRRRPTDAGAQLAPVLAMARRHGIATPVLDRLVALIGAVERGEREIGMELAENLLGIATARQGAEA</sequence>
<evidence type="ECO:0000256" key="3">
    <source>
        <dbReference type="ARBA" id="ARBA00013014"/>
    </source>
</evidence>
<reference evidence="13 14" key="1">
    <citation type="submission" date="2021-07" db="EMBL/GenBank/DDBJ databases">
        <authorList>
            <person name="So Y."/>
        </authorList>
    </citation>
    <scope>NUCLEOTIDE SEQUENCE [LARGE SCALE GENOMIC DNA]</scope>
    <source>
        <strain evidence="13 14">HJA6</strain>
    </source>
</reference>
<evidence type="ECO:0000256" key="1">
    <source>
        <dbReference type="ARBA" id="ARBA00004994"/>
    </source>
</evidence>
<comment type="function">
    <text evidence="10">Catalyzes the NADPH-dependent reduction of ketopantoate into pantoic acid.</text>
</comment>
<keyword evidence="14" id="KW-1185">Reference proteome</keyword>
<dbReference type="NCBIfam" id="TIGR00745">
    <property type="entry name" value="apbA_panE"/>
    <property type="match status" value="1"/>
</dbReference>
<evidence type="ECO:0000256" key="9">
    <source>
        <dbReference type="ARBA" id="ARBA00048793"/>
    </source>
</evidence>
<dbReference type="EC" id="1.1.1.169" evidence="3 10"/>
<accession>A0ABS7A3K8</accession>
<dbReference type="SUPFAM" id="SSF51735">
    <property type="entry name" value="NAD(P)-binding Rossmann-fold domains"/>
    <property type="match status" value="1"/>
</dbReference>
<dbReference type="InterPro" id="IPR013328">
    <property type="entry name" value="6PGD_dom2"/>
</dbReference>
<dbReference type="InterPro" id="IPR050838">
    <property type="entry name" value="Ketopantoate_reductase"/>
</dbReference>
<dbReference type="SUPFAM" id="SSF48179">
    <property type="entry name" value="6-phosphogluconate dehydrogenase C-terminal domain-like"/>
    <property type="match status" value="1"/>
</dbReference>
<name>A0ABS7A3K8_9PROT</name>
<keyword evidence="7 10" id="KW-0560">Oxidoreductase</keyword>
<dbReference type="PANTHER" id="PTHR43765">
    <property type="entry name" value="2-DEHYDROPANTOATE 2-REDUCTASE-RELATED"/>
    <property type="match status" value="1"/>
</dbReference>
<comment type="caution">
    <text evidence="13">The sequence shown here is derived from an EMBL/GenBank/DDBJ whole genome shotgun (WGS) entry which is preliminary data.</text>
</comment>
<proteinExistence type="inferred from homology"/>
<evidence type="ECO:0000313" key="14">
    <source>
        <dbReference type="Proteomes" id="UP001196565"/>
    </source>
</evidence>
<dbReference type="GO" id="GO:0008677">
    <property type="term" value="F:2-dehydropantoate 2-reductase activity"/>
    <property type="evidence" value="ECO:0007669"/>
    <property type="project" value="UniProtKB-EC"/>
</dbReference>
<dbReference type="InterPro" id="IPR008927">
    <property type="entry name" value="6-PGluconate_DH-like_C_sf"/>
</dbReference>
<evidence type="ECO:0000256" key="2">
    <source>
        <dbReference type="ARBA" id="ARBA00007870"/>
    </source>
</evidence>
<evidence type="ECO:0000256" key="10">
    <source>
        <dbReference type="RuleBase" id="RU362068"/>
    </source>
</evidence>
<evidence type="ECO:0000259" key="11">
    <source>
        <dbReference type="Pfam" id="PF02558"/>
    </source>
</evidence>
<evidence type="ECO:0000259" key="12">
    <source>
        <dbReference type="Pfam" id="PF08546"/>
    </source>
</evidence>
<dbReference type="InterPro" id="IPR013332">
    <property type="entry name" value="KPR_N"/>
</dbReference>
<feature type="domain" description="Ketopantoate reductase N-terminal" evidence="11">
    <location>
        <begin position="6"/>
        <end position="153"/>
    </location>
</feature>
<dbReference type="Proteomes" id="UP001196565">
    <property type="component" value="Unassembled WGS sequence"/>
</dbReference>
<gene>
    <name evidence="13" type="ORF">KPL78_03440</name>
</gene>